<keyword evidence="2" id="KW-0677">Repeat</keyword>
<feature type="compositionally biased region" description="Low complexity" evidence="3">
    <location>
        <begin position="615"/>
        <end position="625"/>
    </location>
</feature>
<evidence type="ECO:0000256" key="5">
    <source>
        <dbReference type="SAM" id="SignalP"/>
    </source>
</evidence>
<dbReference type="InterPro" id="IPR015915">
    <property type="entry name" value="Kelch-typ_b-propeller"/>
</dbReference>
<feature type="compositionally biased region" description="Basic and acidic residues" evidence="3">
    <location>
        <begin position="869"/>
        <end position="885"/>
    </location>
</feature>
<protein>
    <submittedName>
        <fullName evidence="6">Uncharacterized protein</fullName>
    </submittedName>
</protein>
<keyword evidence="7" id="KW-1185">Reference proteome</keyword>
<feature type="signal peptide" evidence="5">
    <location>
        <begin position="1"/>
        <end position="17"/>
    </location>
</feature>
<evidence type="ECO:0000256" key="1">
    <source>
        <dbReference type="ARBA" id="ARBA00022441"/>
    </source>
</evidence>
<feature type="compositionally biased region" description="Basic and acidic residues" evidence="3">
    <location>
        <begin position="898"/>
        <end position="912"/>
    </location>
</feature>
<evidence type="ECO:0000313" key="7">
    <source>
        <dbReference type="Proteomes" id="UP001497453"/>
    </source>
</evidence>
<sequence length="929" mass="98624">MLWPLFPIVIYIHAAFSQEISTNTPVPPLQWINLTPLLGGSAAPPPLKDASIGYDDTSRNVIIFGGESSQGFPQSSTYLLNLDTLTWHSPSPPTQLQGDPPARAGAISGIDFAASYRHSYLVAGGRGTSGPLNDVWEFDYNNEFWSQVQITGSSPSPRYGAVGGMDFRTPPIQSISLASPNNTYYLAGGFDGKNAISLSDVWRLNISGTLSSNNARDVIGSWEKIPFDDSLPGRTGMSGAVVLTGSQQHIVSVGGCHSSNGNASCADGTSYVLNIDAIGDNSPPTCPAPRSDPALAANRSPGSSFGSQVYMVLGTYDSSLWDDGNGLNRGEVDILDIGTGAWARILPSGDPGQQGNDKPAFPTPREGAAAISFPQKLVGSNRNQAADMLVFGGRDASGRYLSEVWILRAYNATLTQSNQHWGGFGNGQLTGGTDATGAGVTIQYMTACATALKSGSTSGSPTATGTSPSQPTNTNGNDTPSPVASDLYDTSVIHKALAPVSIAILLPAIVLFRLSSFSLSQPDAPGLGLSFFFASIVGGIAAFGIGIGGLASAFTSITLNSSIAKRASSSLNLQTGHGRAGLALFVALYGVVPALVAISLCIKVRRNGGVSSLSLSNGRSRFNSSEAPEKRMDSPAPPTNAASEETSAADDRSQSRERRARSWSSFGWPGGRHSAGHMSEESVQDAAGSPSGRSFEVTNRPQRTRHASVHSLAAFAEYNRPGQNRNLPPTPGTNILEMTSTRGLVTQSPNIEPPHMPPLLDSLIHILLHLLVIGLSILSLIALWNRAPKAGFAVFLAWTAVFYTVIVVLAWRGIPHESILSTFLHRLRAEHVPTQVPSRPLSEVGMDGIPFPSNHQGPYQHHQPPYRAVPHDGDYPTSSHGHDGLGVDDYDDGEDDETRQRRIEEEMSRREVSIVTVPRRKLYLTNPES</sequence>
<dbReference type="PANTHER" id="PTHR46093">
    <property type="entry name" value="ACYL-COA-BINDING DOMAIN-CONTAINING PROTEIN 5"/>
    <property type="match status" value="1"/>
</dbReference>
<keyword evidence="1" id="KW-0880">Kelch repeat</keyword>
<feature type="region of interest" description="Disordered" evidence="3">
    <location>
        <begin position="615"/>
        <end position="703"/>
    </location>
</feature>
<evidence type="ECO:0000256" key="4">
    <source>
        <dbReference type="SAM" id="Phobius"/>
    </source>
</evidence>
<feature type="region of interest" description="Disordered" evidence="3">
    <location>
        <begin position="456"/>
        <end position="481"/>
    </location>
</feature>
<feature type="transmembrane region" description="Helical" evidence="4">
    <location>
        <begin position="763"/>
        <end position="784"/>
    </location>
</feature>
<keyword evidence="4" id="KW-1133">Transmembrane helix</keyword>
<evidence type="ECO:0000313" key="6">
    <source>
        <dbReference type="EMBL" id="CAL1700949.1"/>
    </source>
</evidence>
<dbReference type="EMBL" id="OZ037945">
    <property type="protein sequence ID" value="CAL1700949.1"/>
    <property type="molecule type" value="Genomic_DNA"/>
</dbReference>
<keyword evidence="4" id="KW-0472">Membrane</keyword>
<feature type="transmembrane region" description="Helical" evidence="4">
    <location>
        <begin position="526"/>
        <end position="559"/>
    </location>
</feature>
<evidence type="ECO:0000256" key="2">
    <source>
        <dbReference type="ARBA" id="ARBA00022737"/>
    </source>
</evidence>
<accession>A0ABP1D210</accession>
<gene>
    <name evidence="6" type="ORF">GFSPODELE1_LOCUS3363</name>
</gene>
<dbReference type="Pfam" id="PF24681">
    <property type="entry name" value="Kelch_KLHDC2_KLHL20_DRC7"/>
    <property type="match status" value="1"/>
</dbReference>
<feature type="transmembrane region" description="Helical" evidence="4">
    <location>
        <begin position="790"/>
        <end position="811"/>
    </location>
</feature>
<feature type="chain" id="PRO_5045981077" evidence="5">
    <location>
        <begin position="18"/>
        <end position="929"/>
    </location>
</feature>
<dbReference type="Proteomes" id="UP001497453">
    <property type="component" value="Chromosome 2"/>
</dbReference>
<organism evidence="6 7">
    <name type="scientific">Somion occarium</name>
    <dbReference type="NCBI Taxonomy" id="3059160"/>
    <lineage>
        <taxon>Eukaryota</taxon>
        <taxon>Fungi</taxon>
        <taxon>Dikarya</taxon>
        <taxon>Basidiomycota</taxon>
        <taxon>Agaricomycotina</taxon>
        <taxon>Agaricomycetes</taxon>
        <taxon>Polyporales</taxon>
        <taxon>Cerrenaceae</taxon>
        <taxon>Somion</taxon>
    </lineage>
</organism>
<keyword evidence="5" id="KW-0732">Signal</keyword>
<feature type="region of interest" description="Disordered" evidence="3">
    <location>
        <begin position="846"/>
        <end position="912"/>
    </location>
</feature>
<evidence type="ECO:0000256" key="3">
    <source>
        <dbReference type="SAM" id="MobiDB-lite"/>
    </source>
</evidence>
<proteinExistence type="predicted"/>
<reference evidence="7" key="1">
    <citation type="submission" date="2024-04" db="EMBL/GenBank/DDBJ databases">
        <authorList>
            <person name="Shaw F."/>
            <person name="Minotto A."/>
        </authorList>
    </citation>
    <scope>NUCLEOTIDE SEQUENCE [LARGE SCALE GENOMIC DNA]</scope>
</reference>
<dbReference type="Gene3D" id="2.120.10.80">
    <property type="entry name" value="Kelch-type beta propeller"/>
    <property type="match status" value="2"/>
</dbReference>
<dbReference type="SUPFAM" id="SSF117281">
    <property type="entry name" value="Kelch motif"/>
    <property type="match status" value="1"/>
</dbReference>
<name>A0ABP1D210_9APHY</name>
<feature type="compositionally biased region" description="Low complexity" evidence="3">
    <location>
        <begin position="456"/>
        <end position="472"/>
    </location>
</feature>
<feature type="compositionally biased region" description="Acidic residues" evidence="3">
    <location>
        <begin position="886"/>
        <end position="897"/>
    </location>
</feature>
<keyword evidence="4" id="KW-0812">Transmembrane</keyword>
<feature type="transmembrane region" description="Helical" evidence="4">
    <location>
        <begin position="579"/>
        <end position="602"/>
    </location>
</feature>
<dbReference type="PANTHER" id="PTHR46093:SF3">
    <property type="entry name" value="ACYL-COA-BINDING DOMAIN-CONTAINING PROTEIN 4"/>
    <property type="match status" value="1"/>
</dbReference>